<evidence type="ECO:0000256" key="6">
    <source>
        <dbReference type="ARBA" id="ARBA00041027"/>
    </source>
</evidence>
<evidence type="ECO:0000256" key="8">
    <source>
        <dbReference type="ARBA" id="ARBA00043090"/>
    </source>
</evidence>
<dbReference type="PANTHER" id="PTHR48267">
    <property type="entry name" value="CUPREDOXIN SUPERFAMILY PROTEIN"/>
    <property type="match status" value="1"/>
</dbReference>
<comment type="catalytic activity">
    <reaction evidence="9">
        <text>4 Cu(+) + O2 + 4 H(+) = 4 Cu(2+) + 2 H2O</text>
        <dbReference type="Rhea" id="RHEA:30083"/>
        <dbReference type="ChEBI" id="CHEBI:15377"/>
        <dbReference type="ChEBI" id="CHEBI:15378"/>
        <dbReference type="ChEBI" id="CHEBI:15379"/>
        <dbReference type="ChEBI" id="CHEBI:29036"/>
        <dbReference type="ChEBI" id="CHEBI:49552"/>
        <dbReference type="EC" id="1.16.3.4"/>
    </reaction>
    <physiologicalReaction direction="left-to-right" evidence="9">
        <dbReference type="Rhea" id="RHEA:30084"/>
    </physiologicalReaction>
</comment>
<dbReference type="RefSeq" id="WP_106537246.1">
    <property type="nucleotide sequence ID" value="NZ_ML142900.1"/>
</dbReference>
<evidence type="ECO:0000256" key="7">
    <source>
        <dbReference type="ARBA" id="ARBA00042896"/>
    </source>
</evidence>
<dbReference type="InterPro" id="IPR011706">
    <property type="entry name" value="Cu-oxidase_C"/>
</dbReference>
<dbReference type="InterPro" id="IPR011707">
    <property type="entry name" value="Cu-oxidase-like_N"/>
</dbReference>
<gene>
    <name evidence="12" type="ORF">CLV30_106259</name>
</gene>
<dbReference type="Pfam" id="PF07732">
    <property type="entry name" value="Cu-oxidase_3"/>
    <property type="match status" value="2"/>
</dbReference>
<evidence type="ECO:0000256" key="4">
    <source>
        <dbReference type="ARBA" id="ARBA00023002"/>
    </source>
</evidence>
<feature type="domain" description="Plastocyanin-like" evidence="11">
    <location>
        <begin position="81"/>
        <end position="138"/>
    </location>
</feature>
<evidence type="ECO:0000256" key="3">
    <source>
        <dbReference type="ARBA" id="ARBA00022723"/>
    </source>
</evidence>
<evidence type="ECO:0000256" key="1">
    <source>
        <dbReference type="ARBA" id="ARBA00010609"/>
    </source>
</evidence>
<dbReference type="PANTHER" id="PTHR48267:SF1">
    <property type="entry name" value="BILIRUBIN OXIDASE"/>
    <property type="match status" value="1"/>
</dbReference>
<comment type="similarity">
    <text evidence="1">Belongs to the multicopper oxidase family.</text>
</comment>
<dbReference type="Gene3D" id="2.60.40.420">
    <property type="entry name" value="Cupredoxins - blue copper proteins"/>
    <property type="match status" value="4"/>
</dbReference>
<sequence length="527" mass="58045">MTLSRRRFLQAAGGLLVAAPAASCSLSEVGGVTGVLLESELELPEPFRVPLPTPPVLAPSHQDETTDYYEIVQRVGQQEIVPGTTTRVWGYEGTFPGPTLVSRSGRRTVVRHRNELPVPTVAHLHGGRTPADSDGYPIDLVLPAGGGTARSYGHHADMVGDVRHGVRDYVYPLKQRAATLWYHDHRMDFTAPAVWRGLAGFHLVHDDEEEALGLPSGERDVALMICDRSFAADGSFRYPARDPSLTGEPGVTDEYMDGVLGDVTLVNGAPWPVLDVSASLYRFRILNASNARRMELALDRDDGEDEGENDAPFVQIGSDGGLLGAPVRHRSIPIAQAERFDVLLDFSAHSPGTEITMVDRLADGPTEQVLRFRVTGPGDGAAARVPERLADMAEFESLHEADATITRTFSFERAGERDGVEMWTVNGELFDPERMDADPVAGSTEIWELHSDPAHPIHLHVVPFKVLSREEEDPKPTDAGWKDTIDLVEGERARILVRFDAYPGRYVFHCHNLEHEDMAMMANFEIR</sequence>
<protein>
    <recommendedName>
        <fullName evidence="6">Multicopper oxidase CueO</fullName>
        <ecNumber evidence="5">1.16.3.4</ecNumber>
    </recommendedName>
    <alternativeName>
        <fullName evidence="7">Copper efflux oxidase</fullName>
    </alternativeName>
    <alternativeName>
        <fullName evidence="8">Cuprous oxidase</fullName>
    </alternativeName>
</protein>
<evidence type="ECO:0000256" key="5">
    <source>
        <dbReference type="ARBA" id="ARBA00038978"/>
    </source>
</evidence>
<evidence type="ECO:0000259" key="11">
    <source>
        <dbReference type="Pfam" id="PF07732"/>
    </source>
</evidence>
<keyword evidence="13" id="KW-1185">Reference proteome</keyword>
<dbReference type="AlphaFoldDB" id="A0A2P8E451"/>
<dbReference type="GO" id="GO:0016491">
    <property type="term" value="F:oxidoreductase activity"/>
    <property type="evidence" value="ECO:0007669"/>
    <property type="project" value="UniProtKB-KW"/>
</dbReference>
<dbReference type="EC" id="1.16.3.4" evidence="5"/>
<evidence type="ECO:0000256" key="9">
    <source>
        <dbReference type="ARBA" id="ARBA00048092"/>
    </source>
</evidence>
<keyword evidence="4" id="KW-0560">Oxidoreductase</keyword>
<feature type="domain" description="Plastocyanin-like" evidence="10">
    <location>
        <begin position="421"/>
        <end position="526"/>
    </location>
</feature>
<evidence type="ECO:0000313" key="12">
    <source>
        <dbReference type="EMBL" id="PSL04253.1"/>
    </source>
</evidence>
<proteinExistence type="inferred from homology"/>
<organism evidence="12 13">
    <name type="scientific">Haloactinopolyspora alba</name>
    <dbReference type="NCBI Taxonomy" id="648780"/>
    <lineage>
        <taxon>Bacteria</taxon>
        <taxon>Bacillati</taxon>
        <taxon>Actinomycetota</taxon>
        <taxon>Actinomycetes</taxon>
        <taxon>Jiangellales</taxon>
        <taxon>Jiangellaceae</taxon>
        <taxon>Haloactinopolyspora</taxon>
    </lineage>
</organism>
<dbReference type="SUPFAM" id="SSF49503">
    <property type="entry name" value="Cupredoxins"/>
    <property type="match status" value="3"/>
</dbReference>
<evidence type="ECO:0000313" key="13">
    <source>
        <dbReference type="Proteomes" id="UP000243528"/>
    </source>
</evidence>
<accession>A0A2P8E451</accession>
<dbReference type="PROSITE" id="PS51318">
    <property type="entry name" value="TAT"/>
    <property type="match status" value="1"/>
</dbReference>
<reference evidence="12 13" key="1">
    <citation type="submission" date="2018-03" db="EMBL/GenBank/DDBJ databases">
        <title>Genomic Encyclopedia of Archaeal and Bacterial Type Strains, Phase II (KMG-II): from individual species to whole genera.</title>
        <authorList>
            <person name="Goeker M."/>
        </authorList>
    </citation>
    <scope>NUCLEOTIDE SEQUENCE [LARGE SCALE GENOMIC DNA]</scope>
    <source>
        <strain evidence="12 13">DSM 45211</strain>
    </source>
</reference>
<keyword evidence="3" id="KW-0479">Metal-binding</keyword>
<evidence type="ECO:0000256" key="2">
    <source>
        <dbReference type="ARBA" id="ARBA00011245"/>
    </source>
</evidence>
<comment type="subunit">
    <text evidence="2">Monomer.</text>
</comment>
<dbReference type="Proteomes" id="UP000243528">
    <property type="component" value="Unassembled WGS sequence"/>
</dbReference>
<dbReference type="InterPro" id="IPR006311">
    <property type="entry name" value="TAT_signal"/>
</dbReference>
<dbReference type="InterPro" id="IPR045087">
    <property type="entry name" value="Cu-oxidase_fam"/>
</dbReference>
<name>A0A2P8E451_9ACTN</name>
<comment type="caution">
    <text evidence="12">The sequence shown here is derived from an EMBL/GenBank/DDBJ whole genome shotgun (WGS) entry which is preliminary data.</text>
</comment>
<dbReference type="EMBL" id="PYGE01000006">
    <property type="protein sequence ID" value="PSL04253.1"/>
    <property type="molecule type" value="Genomic_DNA"/>
</dbReference>
<dbReference type="Pfam" id="PF07731">
    <property type="entry name" value="Cu-oxidase_2"/>
    <property type="match status" value="1"/>
</dbReference>
<dbReference type="InterPro" id="IPR002355">
    <property type="entry name" value="Cu_oxidase_Cu_BS"/>
</dbReference>
<dbReference type="PROSITE" id="PS00080">
    <property type="entry name" value="MULTICOPPER_OXIDASE2"/>
    <property type="match status" value="1"/>
</dbReference>
<dbReference type="OrthoDB" id="345021at2"/>
<dbReference type="GO" id="GO:0005507">
    <property type="term" value="F:copper ion binding"/>
    <property type="evidence" value="ECO:0007669"/>
    <property type="project" value="InterPro"/>
</dbReference>
<dbReference type="InterPro" id="IPR008972">
    <property type="entry name" value="Cupredoxin"/>
</dbReference>
<feature type="domain" description="Plastocyanin-like" evidence="11">
    <location>
        <begin position="167"/>
        <end position="208"/>
    </location>
</feature>
<evidence type="ECO:0000259" key="10">
    <source>
        <dbReference type="Pfam" id="PF07731"/>
    </source>
</evidence>